<protein>
    <submittedName>
        <fullName evidence="2">Uncharacterized protein</fullName>
    </submittedName>
</protein>
<gene>
    <name evidence="2" type="primary">ORF153165</name>
</gene>
<feature type="compositionally biased region" description="Low complexity" evidence="1">
    <location>
        <begin position="1"/>
        <end position="14"/>
    </location>
</feature>
<feature type="compositionally biased region" description="Polar residues" evidence="1">
    <location>
        <begin position="15"/>
        <end position="25"/>
    </location>
</feature>
<dbReference type="AlphaFoldDB" id="A0A0B7AZ18"/>
<reference evidence="2" key="1">
    <citation type="submission" date="2014-12" db="EMBL/GenBank/DDBJ databases">
        <title>Insight into the proteome of Arion vulgaris.</title>
        <authorList>
            <person name="Aradska J."/>
            <person name="Bulat T."/>
            <person name="Smidak R."/>
            <person name="Sarate P."/>
            <person name="Gangsoo J."/>
            <person name="Sialana F."/>
            <person name="Bilban M."/>
            <person name="Lubec G."/>
        </authorList>
    </citation>
    <scope>NUCLEOTIDE SEQUENCE</scope>
    <source>
        <tissue evidence="2">Skin</tissue>
    </source>
</reference>
<feature type="non-terminal residue" evidence="2">
    <location>
        <position position="1"/>
    </location>
</feature>
<accession>A0A0B7AZ18</accession>
<proteinExistence type="predicted"/>
<evidence type="ECO:0000256" key="1">
    <source>
        <dbReference type="SAM" id="MobiDB-lite"/>
    </source>
</evidence>
<organism evidence="2">
    <name type="scientific">Arion vulgaris</name>
    <dbReference type="NCBI Taxonomy" id="1028688"/>
    <lineage>
        <taxon>Eukaryota</taxon>
        <taxon>Metazoa</taxon>
        <taxon>Spiralia</taxon>
        <taxon>Lophotrochozoa</taxon>
        <taxon>Mollusca</taxon>
        <taxon>Gastropoda</taxon>
        <taxon>Heterobranchia</taxon>
        <taxon>Euthyneura</taxon>
        <taxon>Panpulmonata</taxon>
        <taxon>Eupulmonata</taxon>
        <taxon>Stylommatophora</taxon>
        <taxon>Helicina</taxon>
        <taxon>Arionoidea</taxon>
        <taxon>Arionidae</taxon>
        <taxon>Arion</taxon>
    </lineage>
</organism>
<dbReference type="EMBL" id="HACG01039454">
    <property type="protein sequence ID" value="CEK86319.1"/>
    <property type="molecule type" value="Transcribed_RNA"/>
</dbReference>
<feature type="region of interest" description="Disordered" evidence="1">
    <location>
        <begin position="1"/>
        <end position="25"/>
    </location>
</feature>
<evidence type="ECO:0000313" key="2">
    <source>
        <dbReference type="EMBL" id="CEK86319.1"/>
    </source>
</evidence>
<sequence length="105" mass="11798">VMSPNISNPNSANSTTVESNRSSEVIVSTNTANPVSHTSHFVPVIQTETSTNEFQKETLKDLVELKSLFNLQNKYLQNLLEKMELVVKRVDRLEDKLDSVLASKH</sequence>
<name>A0A0B7AZ18_9EUPU</name>